<feature type="region of interest" description="Disordered" evidence="1">
    <location>
        <begin position="107"/>
        <end position="141"/>
    </location>
</feature>
<feature type="region of interest" description="Disordered" evidence="1">
    <location>
        <begin position="524"/>
        <end position="598"/>
    </location>
</feature>
<name>A0AAD7IJJ2_9AGAR</name>
<accession>A0AAD7IJJ2</accession>
<dbReference type="Proteomes" id="UP001215280">
    <property type="component" value="Unassembled WGS sequence"/>
</dbReference>
<dbReference type="AlphaFoldDB" id="A0AAD7IJJ2"/>
<keyword evidence="3" id="KW-1185">Reference proteome</keyword>
<feature type="region of interest" description="Disordered" evidence="1">
    <location>
        <begin position="221"/>
        <end position="268"/>
    </location>
</feature>
<feature type="compositionally biased region" description="Basic and acidic residues" evidence="1">
    <location>
        <begin position="678"/>
        <end position="688"/>
    </location>
</feature>
<feature type="region of interest" description="Disordered" evidence="1">
    <location>
        <begin position="667"/>
        <end position="715"/>
    </location>
</feature>
<feature type="region of interest" description="Disordered" evidence="1">
    <location>
        <begin position="610"/>
        <end position="635"/>
    </location>
</feature>
<feature type="compositionally biased region" description="Pro residues" evidence="1">
    <location>
        <begin position="395"/>
        <end position="408"/>
    </location>
</feature>
<feature type="region of interest" description="Disordered" evidence="1">
    <location>
        <begin position="325"/>
        <end position="491"/>
    </location>
</feature>
<feature type="compositionally biased region" description="Pro residues" evidence="1">
    <location>
        <begin position="478"/>
        <end position="490"/>
    </location>
</feature>
<feature type="compositionally biased region" description="Basic and acidic residues" evidence="1">
    <location>
        <begin position="424"/>
        <end position="438"/>
    </location>
</feature>
<sequence length="715" mass="78122">MSAGDRAYLRGAARPVQFSLLEVTSDRSSSTCVRARSVPRKRRFHFTRLSSGSPREVASAFSSPACGPLRVHHFSITCYIALEHPLTLAVAPFAFCICSRRFGAPQENTAGTRSRQTQTMGTSAVRPPADHRFASSDSARSMATRARTPPLLFPIQQRHHPARRLPRHRGIMMEPVVVVDRADHCGACEELAAGWRGRRAVETWCALPGYVAQCGTGRYPPLASTDRERDGLVPSSATPPPRPRAQVDFEEGTDDDGEPGCKDEPRGECVGSAPIARAKISPVLGTAPLPAAVLDRRALVVPLPPSPKRRQGSKKALTMTASHWEDALDPPPSRARISPPPSPLLARGRHRRRRCDGRELSVLGDTTAAARRQGSKKAPTIGKTASRGVEKTEPDPPSEPARRSPPPSLLLLFTPATTDDDGREEGVDDRGDGERGCEAEVEDHERRKRESRTTASQRGPEEGADDDGELREERTGSAPPPPRQIPPLPSPLLFIPLVIDTDDDDAMGVSPSVLGDTTTAAVKRKQVASNATEPGQTTTGRIPAFSAAPRTRHQAQVGREEGVDDRGDGERGCEAEVEDHERRKRESRTTASQRGTSQYPFLSIVAAPPTRLKCKQGSKKAPTGERRDEAEAEDEVVDIRRTRERPRCDGNRQRRCRACRSILATLPPWPRSAGRAEQGGDHREDGEQRGFLVRYHNTRSSTVDDENDPGLQCHN</sequence>
<feature type="compositionally biased region" description="Pro residues" evidence="1">
    <location>
        <begin position="329"/>
        <end position="343"/>
    </location>
</feature>
<proteinExistence type="predicted"/>
<feature type="compositionally biased region" description="Acidic residues" evidence="1">
    <location>
        <begin position="248"/>
        <end position="258"/>
    </location>
</feature>
<feature type="compositionally biased region" description="Basic and acidic residues" evidence="1">
    <location>
        <begin position="558"/>
        <end position="574"/>
    </location>
</feature>
<evidence type="ECO:0000313" key="3">
    <source>
        <dbReference type="Proteomes" id="UP001215280"/>
    </source>
</evidence>
<feature type="compositionally biased region" description="Polar residues" evidence="1">
    <location>
        <begin position="107"/>
        <end position="122"/>
    </location>
</feature>
<comment type="caution">
    <text evidence="2">The sequence shown here is derived from an EMBL/GenBank/DDBJ whole genome shotgun (WGS) entry which is preliminary data.</text>
</comment>
<protein>
    <submittedName>
        <fullName evidence="2">Uncharacterized protein</fullName>
    </submittedName>
</protein>
<reference evidence="2" key="1">
    <citation type="submission" date="2023-03" db="EMBL/GenBank/DDBJ databases">
        <title>Massive genome expansion in bonnet fungi (Mycena s.s.) driven by repeated elements and novel gene families across ecological guilds.</title>
        <authorList>
            <consortium name="Lawrence Berkeley National Laboratory"/>
            <person name="Harder C.B."/>
            <person name="Miyauchi S."/>
            <person name="Viragh M."/>
            <person name="Kuo A."/>
            <person name="Thoen E."/>
            <person name="Andreopoulos B."/>
            <person name="Lu D."/>
            <person name="Skrede I."/>
            <person name="Drula E."/>
            <person name="Henrissat B."/>
            <person name="Morin E."/>
            <person name="Kohler A."/>
            <person name="Barry K."/>
            <person name="LaButti K."/>
            <person name="Morin E."/>
            <person name="Salamov A."/>
            <person name="Lipzen A."/>
            <person name="Mereny Z."/>
            <person name="Hegedus B."/>
            <person name="Baldrian P."/>
            <person name="Stursova M."/>
            <person name="Weitz H."/>
            <person name="Taylor A."/>
            <person name="Grigoriev I.V."/>
            <person name="Nagy L.G."/>
            <person name="Martin F."/>
            <person name="Kauserud H."/>
        </authorList>
    </citation>
    <scope>NUCLEOTIDE SEQUENCE</scope>
    <source>
        <strain evidence="2">CBHHK188m</strain>
    </source>
</reference>
<feature type="compositionally biased region" description="Polar residues" evidence="1">
    <location>
        <begin position="589"/>
        <end position="598"/>
    </location>
</feature>
<evidence type="ECO:0000256" key="1">
    <source>
        <dbReference type="SAM" id="MobiDB-lite"/>
    </source>
</evidence>
<gene>
    <name evidence="2" type="ORF">DFH07DRAFT_964212</name>
</gene>
<evidence type="ECO:0000313" key="2">
    <source>
        <dbReference type="EMBL" id="KAJ7743269.1"/>
    </source>
</evidence>
<feature type="compositionally biased region" description="Polar residues" evidence="1">
    <location>
        <begin position="527"/>
        <end position="540"/>
    </location>
</feature>
<organism evidence="2 3">
    <name type="scientific">Mycena maculata</name>
    <dbReference type="NCBI Taxonomy" id="230809"/>
    <lineage>
        <taxon>Eukaryota</taxon>
        <taxon>Fungi</taxon>
        <taxon>Dikarya</taxon>
        <taxon>Basidiomycota</taxon>
        <taxon>Agaricomycotina</taxon>
        <taxon>Agaricomycetes</taxon>
        <taxon>Agaricomycetidae</taxon>
        <taxon>Agaricales</taxon>
        <taxon>Marasmiineae</taxon>
        <taxon>Mycenaceae</taxon>
        <taxon>Mycena</taxon>
    </lineage>
</organism>
<dbReference type="EMBL" id="JARJLG010000113">
    <property type="protein sequence ID" value="KAJ7743269.1"/>
    <property type="molecule type" value="Genomic_DNA"/>
</dbReference>